<feature type="region of interest" description="Disordered" evidence="1">
    <location>
        <begin position="256"/>
        <end position="286"/>
    </location>
</feature>
<organism evidence="2">
    <name type="scientific">bioreactor metagenome</name>
    <dbReference type="NCBI Taxonomy" id="1076179"/>
    <lineage>
        <taxon>unclassified sequences</taxon>
        <taxon>metagenomes</taxon>
        <taxon>ecological metagenomes</taxon>
    </lineage>
</organism>
<sequence length="295" mass="32482">MAADGLRHGVRVVHLHADHLDLGAHCLDVVGHTRNQPAAADGHKHRIQLVVAQSLQLAQHFHGDRALARDHVRIVEGVHKGQALFGLQLGSVFVGVRVALAAQHHLAAQGFHCIHFQLRRRGWHHNHGSRAQSGCAHRNALRVVAGRRTDHATRQLLRCELGHLVVGAAQLEAEHGLLVFALEQHLVVQASAEGFRDLQIGLDGDVVDACGQDLLQVIKRGERLRLLWLVGHGRSSALSDGSAWAAIIGTSGSVRERKTGLSRSKKAKMDKKMAPSRKTRGQIHPLRRWRRQLAR</sequence>
<reference evidence="2" key="1">
    <citation type="submission" date="2019-08" db="EMBL/GenBank/DDBJ databases">
        <authorList>
            <person name="Kucharzyk K."/>
            <person name="Murdoch R.W."/>
            <person name="Higgins S."/>
            <person name="Loffler F."/>
        </authorList>
    </citation>
    <scope>NUCLEOTIDE SEQUENCE</scope>
</reference>
<comment type="caution">
    <text evidence="2">The sequence shown here is derived from an EMBL/GenBank/DDBJ whole genome shotgun (WGS) entry which is preliminary data.</text>
</comment>
<feature type="compositionally biased region" description="Basic residues" evidence="1">
    <location>
        <begin position="263"/>
        <end position="286"/>
    </location>
</feature>
<dbReference type="EMBL" id="VSSQ01027865">
    <property type="protein sequence ID" value="MPM77317.1"/>
    <property type="molecule type" value="Genomic_DNA"/>
</dbReference>
<evidence type="ECO:0000256" key="1">
    <source>
        <dbReference type="SAM" id="MobiDB-lite"/>
    </source>
</evidence>
<name>A0A645CK36_9ZZZZ</name>
<gene>
    <name evidence="2" type="ORF">SDC9_124320</name>
</gene>
<dbReference type="AlphaFoldDB" id="A0A645CK36"/>
<accession>A0A645CK36</accession>
<protein>
    <submittedName>
        <fullName evidence="2">Uncharacterized protein</fullName>
    </submittedName>
</protein>
<proteinExistence type="predicted"/>
<evidence type="ECO:0000313" key="2">
    <source>
        <dbReference type="EMBL" id="MPM77317.1"/>
    </source>
</evidence>